<keyword evidence="1" id="KW-0472">Membrane</keyword>
<dbReference type="AlphaFoldDB" id="A0A068SGK2"/>
<evidence type="ECO:0000256" key="1">
    <source>
        <dbReference type="SAM" id="Phobius"/>
    </source>
</evidence>
<dbReference type="VEuPathDB" id="FungiDB:LCOR_12259.1"/>
<gene>
    <name evidence="2" type="ORF">LCOR_12259.1</name>
</gene>
<sequence>MSLGLTTGSSHCWRVVIKQKAWVVSWSLGIGGTLVHFVYGSWSCTLLHWCDNMQALSFLVLLSSSEGFFCSSRRSSSLFMVHGQDGGQVPCSARIVLIVLIYYLFGVPRLHSPPPFPFPPGILLLSKQG</sequence>
<protein>
    <submittedName>
        <fullName evidence="2">Uncharacterized protein</fullName>
    </submittedName>
</protein>
<dbReference type="EMBL" id="CBTN010000202">
    <property type="protein sequence ID" value="CDH61483.1"/>
    <property type="molecule type" value="Genomic_DNA"/>
</dbReference>
<feature type="transmembrane region" description="Helical" evidence="1">
    <location>
        <begin position="21"/>
        <end position="42"/>
    </location>
</feature>
<keyword evidence="1" id="KW-1133">Transmembrane helix</keyword>
<comment type="caution">
    <text evidence="2">The sequence shown here is derived from an EMBL/GenBank/DDBJ whole genome shotgun (WGS) entry which is preliminary data.</text>
</comment>
<proteinExistence type="predicted"/>
<feature type="transmembrane region" description="Helical" evidence="1">
    <location>
        <begin position="54"/>
        <end position="70"/>
    </location>
</feature>
<evidence type="ECO:0000313" key="2">
    <source>
        <dbReference type="EMBL" id="CDH61483.1"/>
    </source>
</evidence>
<reference evidence="2" key="1">
    <citation type="submission" date="2013-08" db="EMBL/GenBank/DDBJ databases">
        <title>Gene expansion shapes genome architecture in the human pathogen Lichtheimia corymbifera: an evolutionary genomics analysis in the ancient terrestrial Mucorales (Mucoromycotina).</title>
        <authorList>
            <person name="Schwartze V.U."/>
            <person name="Winter S."/>
            <person name="Shelest E."/>
            <person name="Marcet-Houben M."/>
            <person name="Horn F."/>
            <person name="Wehner S."/>
            <person name="Hoffmann K."/>
            <person name="Riege K."/>
            <person name="Sammeth M."/>
            <person name="Nowrousian M."/>
            <person name="Valiante V."/>
            <person name="Linde J."/>
            <person name="Jacobsen I.D."/>
            <person name="Marz M."/>
            <person name="Brakhage A.A."/>
            <person name="Gabaldon T."/>
            <person name="Bocker S."/>
            <person name="Voigt K."/>
        </authorList>
    </citation>
    <scope>NUCLEOTIDE SEQUENCE [LARGE SCALE GENOMIC DNA]</scope>
    <source>
        <strain evidence="2">FSU 9682</strain>
    </source>
</reference>
<feature type="transmembrane region" description="Helical" evidence="1">
    <location>
        <begin position="91"/>
        <end position="110"/>
    </location>
</feature>
<evidence type="ECO:0000313" key="3">
    <source>
        <dbReference type="Proteomes" id="UP000027586"/>
    </source>
</evidence>
<dbReference type="Proteomes" id="UP000027586">
    <property type="component" value="Unassembled WGS sequence"/>
</dbReference>
<organism evidence="2 3">
    <name type="scientific">Lichtheimia corymbifera JMRC:FSU:9682</name>
    <dbReference type="NCBI Taxonomy" id="1263082"/>
    <lineage>
        <taxon>Eukaryota</taxon>
        <taxon>Fungi</taxon>
        <taxon>Fungi incertae sedis</taxon>
        <taxon>Mucoromycota</taxon>
        <taxon>Mucoromycotina</taxon>
        <taxon>Mucoromycetes</taxon>
        <taxon>Mucorales</taxon>
        <taxon>Lichtheimiaceae</taxon>
        <taxon>Lichtheimia</taxon>
    </lineage>
</organism>
<keyword evidence="1" id="KW-0812">Transmembrane</keyword>
<name>A0A068SGK2_9FUNG</name>
<accession>A0A068SGK2</accession>
<keyword evidence="3" id="KW-1185">Reference proteome</keyword>